<gene>
    <name evidence="2" type="ORF">AM2010_1871</name>
</gene>
<protein>
    <submittedName>
        <fullName evidence="2">PHP domain protein</fullName>
    </submittedName>
</protein>
<evidence type="ECO:0000313" key="3">
    <source>
        <dbReference type="Proteomes" id="UP000037643"/>
    </source>
</evidence>
<dbReference type="GO" id="GO:0004534">
    <property type="term" value="F:5'-3' RNA exonuclease activity"/>
    <property type="evidence" value="ECO:0007669"/>
    <property type="project" value="TreeGrafter"/>
</dbReference>
<dbReference type="RefSeq" id="WP_150115330.1">
    <property type="nucleotide sequence ID" value="NZ_CP011805.1"/>
</dbReference>
<keyword evidence="1" id="KW-0732">Signal</keyword>
<dbReference type="SUPFAM" id="SSF89550">
    <property type="entry name" value="PHP domain-like"/>
    <property type="match status" value="1"/>
</dbReference>
<name>A0A0G3XBZ5_9SPHN</name>
<accession>A0A0G3XBZ5</accession>
<dbReference type="OrthoDB" id="9804333at2"/>
<dbReference type="KEGG" id="amx:AM2010_1871"/>
<dbReference type="Gene3D" id="3.20.20.140">
    <property type="entry name" value="Metal-dependent hydrolases"/>
    <property type="match status" value="1"/>
</dbReference>
<dbReference type="PANTHER" id="PTHR42924:SF3">
    <property type="entry name" value="POLYMERASE_HISTIDINOL PHOSPHATASE N-TERMINAL DOMAIN-CONTAINING PROTEIN"/>
    <property type="match status" value="1"/>
</dbReference>
<dbReference type="Proteomes" id="UP000037643">
    <property type="component" value="Chromosome"/>
</dbReference>
<dbReference type="PANTHER" id="PTHR42924">
    <property type="entry name" value="EXONUCLEASE"/>
    <property type="match status" value="1"/>
</dbReference>
<keyword evidence="3" id="KW-1185">Reference proteome</keyword>
<dbReference type="InterPro" id="IPR016195">
    <property type="entry name" value="Pol/histidinol_Pase-like"/>
</dbReference>
<organism evidence="2 3">
    <name type="scientific">Pelagerythrobacter marensis</name>
    <dbReference type="NCBI Taxonomy" id="543877"/>
    <lineage>
        <taxon>Bacteria</taxon>
        <taxon>Pseudomonadati</taxon>
        <taxon>Pseudomonadota</taxon>
        <taxon>Alphaproteobacteria</taxon>
        <taxon>Sphingomonadales</taxon>
        <taxon>Erythrobacteraceae</taxon>
        <taxon>Pelagerythrobacter</taxon>
    </lineage>
</organism>
<dbReference type="STRING" id="543877.AM2010_1871"/>
<feature type="signal peptide" evidence="1">
    <location>
        <begin position="1"/>
        <end position="35"/>
    </location>
</feature>
<proteinExistence type="predicted"/>
<dbReference type="NCBIfam" id="NF038032">
    <property type="entry name" value="CehA_McbA_metalo"/>
    <property type="match status" value="1"/>
</dbReference>
<dbReference type="AlphaFoldDB" id="A0A0G3XBZ5"/>
<dbReference type="GO" id="GO:0035312">
    <property type="term" value="F:5'-3' DNA exonuclease activity"/>
    <property type="evidence" value="ECO:0007669"/>
    <property type="project" value="TreeGrafter"/>
</dbReference>
<dbReference type="InterPro" id="IPR052018">
    <property type="entry name" value="PHP_domain"/>
</dbReference>
<dbReference type="PATRIC" id="fig|543877.4.peg.1899"/>
<feature type="chain" id="PRO_5005186073" evidence="1">
    <location>
        <begin position="36"/>
        <end position="525"/>
    </location>
</feature>
<evidence type="ECO:0000313" key="2">
    <source>
        <dbReference type="EMBL" id="AKM07933.1"/>
    </source>
</evidence>
<evidence type="ECO:0000256" key="1">
    <source>
        <dbReference type="SAM" id="SignalP"/>
    </source>
</evidence>
<dbReference type="CDD" id="cd07432">
    <property type="entry name" value="PHP_HisPPase"/>
    <property type="match status" value="1"/>
</dbReference>
<sequence length="525" mass="56036" precursor="true">MVMRSGNRVPAFGPALMLAVLAAPVLVGMPAPAFAEDQPAARDRGLPSRDVDLRLTGTITGADHQSYKRVPFPVPEGVDRLVVAFDYDGREDKTVIDLGIEDMHGFRGASGGNKPHFTIARSDATPSYLAGPIDGGEWALALAIPNIRQGVTSRWRARIWFLHGAEAQMPPPPTEGRGPGWYRGDLHMHTGHSDASCDSDAGRRVPCPLFRTVEAAKARGLDFIAVTEHNTSSHANALFEVQDYFDRMLLIPGREITTFFGHFNVFGITSPIDYRITRGGPVTFDTIADRVHDLGGIVSINHPGLPSGEICMGCGWTMDGVDYAKADAIELVNGASLASADRDAEGIVSAIPFWTQRLSDGYTMAPLGGSDNHDPDGEGLRAVGTPLTVIEAADLTPQALFQGIREGRSFIVVDPSIAPLHVDFVAVADGQTAQMGGALRSTNPTVRLNPDVTAPAGSVIQFYRGEQRIAELALADAEKGVDVDLGAGFHPVHLRIRSAAGALLAIGNAVQIEIEARPDEAPLTR</sequence>
<reference evidence="2 3" key="1">
    <citation type="submission" date="2015-06" db="EMBL/GenBank/DDBJ databases">
        <authorList>
            <person name="Kim K.M."/>
        </authorList>
    </citation>
    <scope>NUCLEOTIDE SEQUENCE [LARGE SCALE GENOMIC DNA]</scope>
    <source>
        <strain evidence="2 3">KCTC 22370</strain>
    </source>
</reference>
<dbReference type="EMBL" id="CP011805">
    <property type="protein sequence ID" value="AKM07933.1"/>
    <property type="molecule type" value="Genomic_DNA"/>
</dbReference>